<keyword evidence="1" id="KW-1185">Reference proteome</keyword>
<protein>
    <submittedName>
        <fullName evidence="2">Uncharacterized protein LOC108839046</fullName>
    </submittedName>
</protein>
<evidence type="ECO:0000313" key="1">
    <source>
        <dbReference type="Proteomes" id="UP000504610"/>
    </source>
</evidence>
<reference evidence="1" key="1">
    <citation type="journal article" date="2019" name="Database">
        <title>The radish genome database (RadishGD): an integrated information resource for radish genomics.</title>
        <authorList>
            <person name="Yu H.J."/>
            <person name="Baek S."/>
            <person name="Lee Y.J."/>
            <person name="Cho A."/>
            <person name="Mun J.H."/>
        </authorList>
    </citation>
    <scope>NUCLEOTIDE SEQUENCE [LARGE SCALE GENOMIC DNA]</scope>
    <source>
        <strain evidence="1">cv. WK10039</strain>
    </source>
</reference>
<dbReference type="PROSITE" id="PS50102">
    <property type="entry name" value="RRM"/>
    <property type="match status" value="1"/>
</dbReference>
<dbReference type="SUPFAM" id="SSF54928">
    <property type="entry name" value="RNA-binding domain, RBD"/>
    <property type="match status" value="1"/>
</dbReference>
<dbReference type="InterPro" id="IPR035979">
    <property type="entry name" value="RBD_domain_sf"/>
</dbReference>
<proteinExistence type="predicted"/>
<dbReference type="OrthoDB" id="417481at2759"/>
<sequence length="327" mass="37962">MASPTSSHGPSMAITQTLNPTAPLFFPRYPSLHHYYFLPPPQIHFISNPNLPLPSYILVYYPLWHNNLNPTKFEATQELPPLHSQVPSQELAQPPTCRKRGFGWGRSCRHRNKLMRRRMRMRIQYQAESNGDTTVMLRNIPNKYTREMLIEFLDEHCESDSNNKEEDEEIAYDFLYLPIDFKSKMNKGYAFVNFTKAEAVLKFTAACNNKPWYRFDSRKILEIAHARIQVYALAKHFEQMSYPVEAYSAVCFIPARRGPKSTGLTIMVGKCTEEKGKERTQTPNQIQGLFVMGVLKKKKERTQTPYQIQVKTLKSLLLDLVLDVCEF</sequence>
<reference evidence="2" key="2">
    <citation type="submission" date="2025-08" db="UniProtKB">
        <authorList>
            <consortium name="RefSeq"/>
        </authorList>
    </citation>
    <scope>IDENTIFICATION</scope>
    <source>
        <tissue evidence="2">Leaf</tissue>
    </source>
</reference>
<accession>A0A6J0M4Y5</accession>
<dbReference type="KEGG" id="rsz:108839046"/>
<dbReference type="AlphaFoldDB" id="A0A6J0M4Y5"/>
<dbReference type="InterPro" id="IPR012677">
    <property type="entry name" value="Nucleotide-bd_a/b_plait_sf"/>
</dbReference>
<dbReference type="GO" id="GO:0003723">
    <property type="term" value="F:RNA binding"/>
    <property type="evidence" value="ECO:0007669"/>
    <property type="project" value="UniProtKB-UniRule"/>
</dbReference>
<dbReference type="Proteomes" id="UP000504610">
    <property type="component" value="Chromosome 2"/>
</dbReference>
<dbReference type="Pfam" id="PF04059">
    <property type="entry name" value="RRM_2"/>
    <property type="match status" value="1"/>
</dbReference>
<name>A0A6J0M4Y5_RAPSA</name>
<dbReference type="GeneID" id="108839046"/>
<dbReference type="InterPro" id="IPR007201">
    <property type="entry name" value="Mei2-like_Rrm_C"/>
</dbReference>
<dbReference type="InterPro" id="IPR000504">
    <property type="entry name" value="RRM_dom"/>
</dbReference>
<evidence type="ECO:0000313" key="2">
    <source>
        <dbReference type="RefSeq" id="XP_018467392.1"/>
    </source>
</evidence>
<organism evidence="1 2">
    <name type="scientific">Raphanus sativus</name>
    <name type="common">Radish</name>
    <name type="synonym">Raphanus raphanistrum var. sativus</name>
    <dbReference type="NCBI Taxonomy" id="3726"/>
    <lineage>
        <taxon>Eukaryota</taxon>
        <taxon>Viridiplantae</taxon>
        <taxon>Streptophyta</taxon>
        <taxon>Embryophyta</taxon>
        <taxon>Tracheophyta</taxon>
        <taxon>Spermatophyta</taxon>
        <taxon>Magnoliopsida</taxon>
        <taxon>eudicotyledons</taxon>
        <taxon>Gunneridae</taxon>
        <taxon>Pentapetalae</taxon>
        <taxon>rosids</taxon>
        <taxon>malvids</taxon>
        <taxon>Brassicales</taxon>
        <taxon>Brassicaceae</taxon>
        <taxon>Brassiceae</taxon>
        <taxon>Raphanus</taxon>
    </lineage>
</organism>
<dbReference type="Gene3D" id="3.30.70.330">
    <property type="match status" value="1"/>
</dbReference>
<dbReference type="RefSeq" id="XP_018467392.1">
    <property type="nucleotide sequence ID" value="XM_018611890.1"/>
</dbReference>
<dbReference type="CDD" id="cd12277">
    <property type="entry name" value="RRM3_MEI2_EAR1_like"/>
    <property type="match status" value="1"/>
</dbReference>
<gene>
    <name evidence="2" type="primary">LOC108839046</name>
</gene>